<reference evidence="1" key="1">
    <citation type="submission" date="2021-02" db="EMBL/GenBank/DDBJ databases">
        <authorList>
            <person name="Nowell W R."/>
        </authorList>
    </citation>
    <scope>NUCLEOTIDE SEQUENCE</scope>
</reference>
<evidence type="ECO:0000313" key="1">
    <source>
        <dbReference type="EMBL" id="CAF0881292.1"/>
    </source>
</evidence>
<protein>
    <submittedName>
        <fullName evidence="1">Uncharacterized protein</fullName>
    </submittedName>
</protein>
<comment type="caution">
    <text evidence="1">The sequence shown here is derived from an EMBL/GenBank/DDBJ whole genome shotgun (WGS) entry which is preliminary data.</text>
</comment>
<dbReference type="AlphaFoldDB" id="A0A8S2DB05"/>
<dbReference type="Proteomes" id="UP000677228">
    <property type="component" value="Unassembled WGS sequence"/>
</dbReference>
<accession>A0A8S2DB05</accession>
<dbReference type="EMBL" id="CAJOBA010002945">
    <property type="protein sequence ID" value="CAF3664945.1"/>
    <property type="molecule type" value="Genomic_DNA"/>
</dbReference>
<sequence>MSDSMTLTLTEDCETEMVITNTNVLIAQLQYTQIITDILHMKLRISDILLAEIISLISVTNTIAERSQHLQNVMTILEQRAKDSRGSLEGLEGAHVRTLNKSYWKYDFNNIKTKALSSQLEKLILTCKDVDYEHIELLLQQFHLSLEVVFIDLTINYGIIIDGNRLNGLGFSPLKSASRIVSEKVYPTFCIACRCNGGRFHMD</sequence>
<proteinExistence type="predicted"/>
<gene>
    <name evidence="1" type="ORF">OVA965_LOCUS8633</name>
    <name evidence="2" type="ORF">TMI583_LOCUS8629</name>
</gene>
<evidence type="ECO:0000313" key="3">
    <source>
        <dbReference type="Proteomes" id="UP000677228"/>
    </source>
</evidence>
<dbReference type="EMBL" id="CAJNOK010002944">
    <property type="protein sequence ID" value="CAF0881292.1"/>
    <property type="molecule type" value="Genomic_DNA"/>
</dbReference>
<evidence type="ECO:0000313" key="2">
    <source>
        <dbReference type="EMBL" id="CAF3664945.1"/>
    </source>
</evidence>
<name>A0A8S2DB05_9BILA</name>
<dbReference type="Proteomes" id="UP000682733">
    <property type="component" value="Unassembled WGS sequence"/>
</dbReference>
<organism evidence="1 3">
    <name type="scientific">Didymodactylos carnosus</name>
    <dbReference type="NCBI Taxonomy" id="1234261"/>
    <lineage>
        <taxon>Eukaryota</taxon>
        <taxon>Metazoa</taxon>
        <taxon>Spiralia</taxon>
        <taxon>Gnathifera</taxon>
        <taxon>Rotifera</taxon>
        <taxon>Eurotatoria</taxon>
        <taxon>Bdelloidea</taxon>
        <taxon>Philodinida</taxon>
        <taxon>Philodinidae</taxon>
        <taxon>Didymodactylos</taxon>
    </lineage>
</organism>